<gene>
    <name evidence="2" type="ORF">EIP91_007839</name>
</gene>
<feature type="compositionally biased region" description="Polar residues" evidence="1">
    <location>
        <begin position="707"/>
        <end position="725"/>
    </location>
</feature>
<organism evidence="2 3">
    <name type="scientific">Steccherinum ochraceum</name>
    <dbReference type="NCBI Taxonomy" id="92696"/>
    <lineage>
        <taxon>Eukaryota</taxon>
        <taxon>Fungi</taxon>
        <taxon>Dikarya</taxon>
        <taxon>Basidiomycota</taxon>
        <taxon>Agaricomycotina</taxon>
        <taxon>Agaricomycetes</taxon>
        <taxon>Polyporales</taxon>
        <taxon>Steccherinaceae</taxon>
        <taxon>Steccherinum</taxon>
    </lineage>
</organism>
<feature type="compositionally biased region" description="Polar residues" evidence="1">
    <location>
        <begin position="133"/>
        <end position="142"/>
    </location>
</feature>
<dbReference type="Proteomes" id="UP000292702">
    <property type="component" value="Unassembled WGS sequence"/>
</dbReference>
<dbReference type="Pfam" id="PF13805">
    <property type="entry name" value="Pil1"/>
    <property type="match status" value="1"/>
</dbReference>
<dbReference type="PANTHER" id="PTHR31962">
    <property type="entry name" value="SPHINGOLIPID LONG CHAIN BASE-RESPONSIVE PROTEIN PIL1"/>
    <property type="match status" value="1"/>
</dbReference>
<feature type="compositionally biased region" description="Polar residues" evidence="1">
    <location>
        <begin position="800"/>
        <end position="809"/>
    </location>
</feature>
<dbReference type="InterPro" id="IPR027267">
    <property type="entry name" value="AH/BAR_dom_sf"/>
</dbReference>
<accession>A0A4R0RBX1</accession>
<feature type="region of interest" description="Disordered" evidence="1">
    <location>
        <begin position="111"/>
        <end position="142"/>
    </location>
</feature>
<feature type="compositionally biased region" description="Pro residues" evidence="1">
    <location>
        <begin position="438"/>
        <end position="455"/>
    </location>
</feature>
<feature type="compositionally biased region" description="Polar residues" evidence="1">
    <location>
        <begin position="1003"/>
        <end position="1015"/>
    </location>
</feature>
<feature type="region of interest" description="Disordered" evidence="1">
    <location>
        <begin position="578"/>
        <end position="1094"/>
    </location>
</feature>
<feature type="region of interest" description="Disordered" evidence="1">
    <location>
        <begin position="246"/>
        <end position="564"/>
    </location>
</feature>
<dbReference type="GO" id="GO:0005886">
    <property type="term" value="C:plasma membrane"/>
    <property type="evidence" value="ECO:0007669"/>
    <property type="project" value="TreeGrafter"/>
</dbReference>
<protein>
    <recommendedName>
        <fullName evidence="4">Eisosome component PIL1-domain-containing protein</fullName>
    </recommendedName>
</protein>
<dbReference type="GO" id="GO:0006897">
    <property type="term" value="P:endocytosis"/>
    <property type="evidence" value="ECO:0007669"/>
    <property type="project" value="TreeGrafter"/>
</dbReference>
<sequence length="1123" mass="119790">MFKSVATKLAHNTTVPSLGGNKDLRGLQDMITAEKTVLSSSQKFALDLAKSAEALKHWGGGEGDDLGDISTAATTLMLHLAGAINHFSNIESTIREQMKAVRTREEALDEMRRRRRTLSSRADDAERKLSKMSPENKNLQSQTATLTQLRDDIRLLDADIMNEEAGLSDFKRQSMRSWLGHKFGGIQDFCEKGLIVSDLGKQLMNVIPMEQTQPGLPRGYYMGHAHTEAIVSEAQVAVQEVTFSAEPGTGRRAGGPGTQSFQSAPGGYGVQDQSTGPYGGIVQDQSLSGHFPAPPNSTFPGQIMTQGDKPGETLMRAGSMSQSSMLHSQAGSLPTSPHSYAPPQGPPPAQGYGSPAQQFSSYSKRSSFAGLPQVSQQQAGADLGMAAYLSPTQQDTPLPSVPEHQQQQSPFPPQPPSSYAQSQSPYQSGQNPAQQPQYPEPQTYPPQSPNHPQQPMPQGNYSSLTYPQQSPSAQPQGEVNEFGTYATPSGVYPARSTSMRHARQGADGVASPVDTSSSGRFATFPVKTAGPRPRPDTASPAPSTGSALGPTAEERSPSLDYGRQDSVSFSSSIAAALGDQWHLDRNSSVPGQNQGQPPQVPPGQQYQQAYQDSQVQQPHHDPRQSQLQDPRQAYYQDAHQSYYQDPSQPSPYPQTSTPQTQPQQPPQQQPHHIAEQSEVATAGHEPGQNAPAAIPTGPPAYDDAVSAVSSDRQSAHGNEQGSDSTALAYISDPEHGDAVGSEGSHGDKVVRFGSVRDVDQEMAKRRSHASEHQQQAEQPPPSEAAERPVSHEIPPVSGDVPQNTVSSPPVVTPHRAPTPSEEGHTHEASLNAAAAREVSRELDSLMFNSQSPQIPPAQPAQDIRSSSPPQSAPQPSHQSSYQPSYAMHRAQSPPTSPTSSTREPQYVREKDRSSGYPSRQPTPGSPVAETQAGGQSPLVPPPAISTSAVGSTASFRTPPEYPAAASPGSFYGLGQPATGSSTSFIPGANPRTISAAAFKRQVRQASNPANLSMDSTAGGGGTPDATSPLHVRKRVPGSPLPGDSQQQQRIPSAPMGGRNLPDPYADAQQYRSASATYAQPQSQDHLGGGYYDHQRQSQVSEDGYDYLSAYMTNDEDTHGGGLR</sequence>
<feature type="compositionally biased region" description="Low complexity" evidence="1">
    <location>
        <begin position="587"/>
        <end position="617"/>
    </location>
</feature>
<reference evidence="2 3" key="1">
    <citation type="submission" date="2018-11" db="EMBL/GenBank/DDBJ databases">
        <title>Genome assembly of Steccherinum ochraceum LE-BIN_3174, the white-rot fungus of the Steccherinaceae family (The Residual Polyporoid clade, Polyporales, Basidiomycota).</title>
        <authorList>
            <person name="Fedorova T.V."/>
            <person name="Glazunova O.A."/>
            <person name="Landesman E.O."/>
            <person name="Moiseenko K.V."/>
            <person name="Psurtseva N.V."/>
            <person name="Savinova O.S."/>
            <person name="Shakhova N.V."/>
            <person name="Tyazhelova T.V."/>
            <person name="Vasina D.V."/>
        </authorList>
    </citation>
    <scope>NUCLEOTIDE SEQUENCE [LARGE SCALE GENOMIC DNA]</scope>
    <source>
        <strain evidence="2 3">LE-BIN_3174</strain>
    </source>
</reference>
<feature type="compositionally biased region" description="Low complexity" evidence="1">
    <location>
        <begin position="859"/>
        <end position="886"/>
    </location>
</feature>
<dbReference type="STRING" id="92696.A0A4R0RBX1"/>
<dbReference type="PANTHER" id="PTHR31962:SF6">
    <property type="entry name" value="EISOSOME COMPONENT PIL1-DOMAIN-CONTAINING PROTEIN"/>
    <property type="match status" value="1"/>
</dbReference>
<comment type="caution">
    <text evidence="2">The sequence shown here is derived from an EMBL/GenBank/DDBJ whole genome shotgun (WGS) entry which is preliminary data.</text>
</comment>
<feature type="compositionally biased region" description="Low complexity" evidence="1">
    <location>
        <begin position="417"/>
        <end position="437"/>
    </location>
</feature>
<evidence type="ECO:0008006" key="4">
    <source>
        <dbReference type="Google" id="ProtNLM"/>
    </source>
</evidence>
<dbReference type="InterPro" id="IPR028245">
    <property type="entry name" value="PIL1/LSP1"/>
</dbReference>
<keyword evidence="3" id="KW-1185">Reference proteome</keyword>
<evidence type="ECO:0000313" key="3">
    <source>
        <dbReference type="Proteomes" id="UP000292702"/>
    </source>
</evidence>
<feature type="compositionally biased region" description="Basic and acidic residues" evidence="1">
    <location>
        <begin position="744"/>
        <end position="771"/>
    </location>
</feature>
<feature type="compositionally biased region" description="Polar residues" evidence="1">
    <location>
        <begin position="944"/>
        <end position="955"/>
    </location>
</feature>
<evidence type="ECO:0000256" key="1">
    <source>
        <dbReference type="SAM" id="MobiDB-lite"/>
    </source>
</evidence>
<proteinExistence type="predicted"/>
<dbReference type="EMBL" id="RWJN01000425">
    <property type="protein sequence ID" value="TCD61849.1"/>
    <property type="molecule type" value="Genomic_DNA"/>
</dbReference>
<dbReference type="GO" id="GO:0070941">
    <property type="term" value="P:eisosome assembly"/>
    <property type="evidence" value="ECO:0007669"/>
    <property type="project" value="TreeGrafter"/>
</dbReference>
<dbReference type="GO" id="GO:0036286">
    <property type="term" value="C:eisosome filament"/>
    <property type="evidence" value="ECO:0007669"/>
    <property type="project" value="TreeGrafter"/>
</dbReference>
<feature type="compositionally biased region" description="Polar residues" evidence="1">
    <location>
        <begin position="1069"/>
        <end position="1084"/>
    </location>
</feature>
<feature type="compositionally biased region" description="Low complexity" evidence="1">
    <location>
        <begin position="640"/>
        <end position="662"/>
    </location>
</feature>
<evidence type="ECO:0000313" key="2">
    <source>
        <dbReference type="EMBL" id="TCD61849.1"/>
    </source>
</evidence>
<dbReference type="Gene3D" id="1.20.1270.60">
    <property type="entry name" value="Arfaptin homology (AH) domain/BAR domain"/>
    <property type="match status" value="1"/>
</dbReference>
<feature type="compositionally biased region" description="Polar residues" evidence="1">
    <location>
        <begin position="319"/>
        <end position="335"/>
    </location>
</feature>
<dbReference type="OrthoDB" id="5599269at2759"/>
<dbReference type="GO" id="GO:0008289">
    <property type="term" value="F:lipid binding"/>
    <property type="evidence" value="ECO:0007669"/>
    <property type="project" value="TreeGrafter"/>
</dbReference>
<name>A0A4R0RBX1_9APHY</name>
<dbReference type="AlphaFoldDB" id="A0A4R0RBX1"/>
<feature type="compositionally biased region" description="Polar residues" evidence="1">
    <location>
        <begin position="456"/>
        <end position="477"/>
    </location>
</feature>